<evidence type="ECO:0000313" key="1">
    <source>
        <dbReference type="EMBL" id="GAA3807126.1"/>
    </source>
</evidence>
<organism evidence="1 2">
    <name type="scientific">Sphaerisporangium flaviroseum</name>
    <dbReference type="NCBI Taxonomy" id="509199"/>
    <lineage>
        <taxon>Bacteria</taxon>
        <taxon>Bacillati</taxon>
        <taxon>Actinomycetota</taxon>
        <taxon>Actinomycetes</taxon>
        <taxon>Streptosporangiales</taxon>
        <taxon>Streptosporangiaceae</taxon>
        <taxon>Sphaerisporangium</taxon>
    </lineage>
</organism>
<name>A0ABP7I196_9ACTN</name>
<dbReference type="Proteomes" id="UP001500888">
    <property type="component" value="Unassembled WGS sequence"/>
</dbReference>
<keyword evidence="2" id="KW-1185">Reference proteome</keyword>
<dbReference type="RefSeq" id="WP_344938918.1">
    <property type="nucleotide sequence ID" value="NZ_BAAAZR010000004.1"/>
</dbReference>
<protein>
    <submittedName>
        <fullName evidence="1">Uncharacterized protein</fullName>
    </submittedName>
</protein>
<proteinExistence type="predicted"/>
<sequence>MKSKKVLLYLVIAFAVFYLYSRPAEAATAVKGMFDGISSGAGQLALFFSKLFA</sequence>
<gene>
    <name evidence="1" type="ORF">GCM10022226_29090</name>
</gene>
<comment type="caution">
    <text evidence="1">The sequence shown here is derived from an EMBL/GenBank/DDBJ whole genome shotgun (WGS) entry which is preliminary data.</text>
</comment>
<accession>A0ABP7I196</accession>
<reference evidence="2" key="1">
    <citation type="journal article" date="2019" name="Int. J. Syst. Evol. Microbiol.">
        <title>The Global Catalogue of Microorganisms (GCM) 10K type strain sequencing project: providing services to taxonomists for standard genome sequencing and annotation.</title>
        <authorList>
            <consortium name="The Broad Institute Genomics Platform"/>
            <consortium name="The Broad Institute Genome Sequencing Center for Infectious Disease"/>
            <person name="Wu L."/>
            <person name="Ma J."/>
        </authorList>
    </citation>
    <scope>NUCLEOTIDE SEQUENCE [LARGE SCALE GENOMIC DNA]</scope>
    <source>
        <strain evidence="2">JCM 16908</strain>
    </source>
</reference>
<dbReference type="EMBL" id="BAAAZR010000004">
    <property type="protein sequence ID" value="GAA3807126.1"/>
    <property type="molecule type" value="Genomic_DNA"/>
</dbReference>
<evidence type="ECO:0000313" key="2">
    <source>
        <dbReference type="Proteomes" id="UP001500888"/>
    </source>
</evidence>